<organism evidence="1 2">
    <name type="scientific">Hippocampus comes</name>
    <name type="common">Tiger tail seahorse</name>
    <dbReference type="NCBI Taxonomy" id="109280"/>
    <lineage>
        <taxon>Eukaryota</taxon>
        <taxon>Metazoa</taxon>
        <taxon>Chordata</taxon>
        <taxon>Craniata</taxon>
        <taxon>Vertebrata</taxon>
        <taxon>Euteleostomi</taxon>
        <taxon>Actinopterygii</taxon>
        <taxon>Neopterygii</taxon>
        <taxon>Teleostei</taxon>
        <taxon>Neoteleostei</taxon>
        <taxon>Acanthomorphata</taxon>
        <taxon>Syngnathiaria</taxon>
        <taxon>Syngnathiformes</taxon>
        <taxon>Syngnathoidei</taxon>
        <taxon>Syngnathidae</taxon>
        <taxon>Hippocampus</taxon>
    </lineage>
</organism>
<dbReference type="OMA" id="NEWNTIT"/>
<dbReference type="Ensembl" id="ENSHCOT00000017533.1">
    <property type="protein sequence ID" value="ENSHCOP00000024383.1"/>
    <property type="gene ID" value="ENSHCOG00000013666.1"/>
</dbReference>
<sequence length="108" mass="12531">MKFGKKSQTPPSLFYVHCVKVCVFIRAVLSRMEWPALSPDLNPIENMWDQLRRHVEPRNSAPQNLTDLRAALQEEWDAVPQPTISRIVNSMRRRCQAVIDAQGYMTSY</sequence>
<dbReference type="GeneTree" id="ENSGT00940000176882"/>
<dbReference type="InterPro" id="IPR036397">
    <property type="entry name" value="RNaseH_sf"/>
</dbReference>
<dbReference type="Gene3D" id="3.30.420.10">
    <property type="entry name" value="Ribonuclease H-like superfamily/Ribonuclease H"/>
    <property type="match status" value="1"/>
</dbReference>
<reference evidence="1" key="1">
    <citation type="submission" date="2025-08" db="UniProtKB">
        <authorList>
            <consortium name="Ensembl"/>
        </authorList>
    </citation>
    <scope>IDENTIFICATION</scope>
</reference>
<dbReference type="Proteomes" id="UP000264820">
    <property type="component" value="Unplaced"/>
</dbReference>
<dbReference type="STRING" id="109280.ENSHCOP00000024383"/>
<proteinExistence type="predicted"/>
<accession>A0A3Q2ZDT3</accession>
<name>A0A3Q2ZDT3_HIPCM</name>
<dbReference type="AlphaFoldDB" id="A0A3Q2ZDT3"/>
<reference evidence="1" key="2">
    <citation type="submission" date="2025-09" db="UniProtKB">
        <authorList>
            <consortium name="Ensembl"/>
        </authorList>
    </citation>
    <scope>IDENTIFICATION</scope>
</reference>
<evidence type="ECO:0000313" key="1">
    <source>
        <dbReference type="Ensembl" id="ENSHCOP00000024383.1"/>
    </source>
</evidence>
<dbReference type="GO" id="GO:0003676">
    <property type="term" value="F:nucleic acid binding"/>
    <property type="evidence" value="ECO:0007669"/>
    <property type="project" value="InterPro"/>
</dbReference>
<evidence type="ECO:0008006" key="3">
    <source>
        <dbReference type="Google" id="ProtNLM"/>
    </source>
</evidence>
<evidence type="ECO:0000313" key="2">
    <source>
        <dbReference type="Proteomes" id="UP000264820"/>
    </source>
</evidence>
<keyword evidence="2" id="KW-1185">Reference proteome</keyword>
<protein>
    <recommendedName>
        <fullName evidence="3">Tc1-like transposase DDE domain-containing protein</fullName>
    </recommendedName>
</protein>